<proteinExistence type="predicted"/>
<gene>
    <name evidence="3" type="ORF">H9812_07590</name>
</gene>
<keyword evidence="1" id="KW-0812">Transmembrane</keyword>
<evidence type="ECO:0000256" key="1">
    <source>
        <dbReference type="SAM" id="Phobius"/>
    </source>
</evidence>
<dbReference type="AlphaFoldDB" id="A0A9D2DYE5"/>
<feature type="transmembrane region" description="Helical" evidence="1">
    <location>
        <begin position="9"/>
        <end position="30"/>
    </location>
</feature>
<feature type="transmembrane region" description="Helical" evidence="1">
    <location>
        <begin position="77"/>
        <end position="97"/>
    </location>
</feature>
<sequence>MNLYKDGKLLITILLSTIPMLAVMVTIFVLSHQPGTESAGTSGGVGEWIVGILNIEVPPGMSASDVPIMFGLNVRKLAHVFLYLLLGGTSFLFMAMLPIRTSAFVKPAICAGGAVAISFVYACLDEFHQSFIAGRDGKFADVGVDAIGFLTIALLILVIWYLVLLVQEKRRTQHKYTTQE</sequence>
<feature type="transmembrane region" description="Helical" evidence="1">
    <location>
        <begin position="142"/>
        <end position="166"/>
    </location>
</feature>
<reference evidence="3" key="1">
    <citation type="journal article" date="2021" name="PeerJ">
        <title>Extensive microbial diversity within the chicken gut microbiome revealed by metagenomics and culture.</title>
        <authorList>
            <person name="Gilroy R."/>
            <person name="Ravi A."/>
            <person name="Getino M."/>
            <person name="Pursley I."/>
            <person name="Horton D.L."/>
            <person name="Alikhan N.F."/>
            <person name="Baker D."/>
            <person name="Gharbi K."/>
            <person name="Hall N."/>
            <person name="Watson M."/>
            <person name="Adriaenssens E.M."/>
            <person name="Foster-Nyarko E."/>
            <person name="Jarju S."/>
            <person name="Secka A."/>
            <person name="Antonio M."/>
            <person name="Oren A."/>
            <person name="Chaudhuri R.R."/>
            <person name="La Ragione R."/>
            <person name="Hildebrand F."/>
            <person name="Pallen M.J."/>
        </authorList>
    </citation>
    <scope>NUCLEOTIDE SEQUENCE</scope>
    <source>
        <strain evidence="3">CHK33-5263</strain>
    </source>
</reference>
<evidence type="ECO:0000259" key="2">
    <source>
        <dbReference type="Pfam" id="PF04892"/>
    </source>
</evidence>
<protein>
    <submittedName>
        <fullName evidence="3">VanZ family protein</fullName>
    </submittedName>
</protein>
<keyword evidence="1" id="KW-1133">Transmembrane helix</keyword>
<accession>A0A9D2DYE5</accession>
<comment type="caution">
    <text evidence="3">The sequence shown here is derived from an EMBL/GenBank/DDBJ whole genome shotgun (WGS) entry which is preliminary data.</text>
</comment>
<dbReference type="Proteomes" id="UP000824044">
    <property type="component" value="Unassembled WGS sequence"/>
</dbReference>
<organism evidence="3 4">
    <name type="scientific">Candidatus Gallimonas intestinigallinarum</name>
    <dbReference type="NCBI Taxonomy" id="2838604"/>
    <lineage>
        <taxon>Bacteria</taxon>
        <taxon>Bacillati</taxon>
        <taxon>Bacillota</taxon>
        <taxon>Clostridia</taxon>
        <taxon>Candidatus Gallimonas</taxon>
    </lineage>
</organism>
<dbReference type="NCBIfam" id="NF037970">
    <property type="entry name" value="vanZ_1"/>
    <property type="match status" value="1"/>
</dbReference>
<reference evidence="3" key="2">
    <citation type="submission" date="2021-04" db="EMBL/GenBank/DDBJ databases">
        <authorList>
            <person name="Gilroy R."/>
        </authorList>
    </citation>
    <scope>NUCLEOTIDE SEQUENCE</scope>
    <source>
        <strain evidence="3">CHK33-5263</strain>
    </source>
</reference>
<feature type="transmembrane region" description="Helical" evidence="1">
    <location>
        <begin position="104"/>
        <end position="122"/>
    </location>
</feature>
<evidence type="ECO:0000313" key="4">
    <source>
        <dbReference type="Proteomes" id="UP000824044"/>
    </source>
</evidence>
<feature type="domain" description="VanZ-like" evidence="2">
    <location>
        <begin position="19"/>
        <end position="158"/>
    </location>
</feature>
<dbReference type="InterPro" id="IPR006976">
    <property type="entry name" value="VanZ-like"/>
</dbReference>
<evidence type="ECO:0000313" key="3">
    <source>
        <dbReference type="EMBL" id="HIZ25308.1"/>
    </source>
</evidence>
<name>A0A9D2DYE5_9FIRM</name>
<dbReference type="EMBL" id="DXBS01000138">
    <property type="protein sequence ID" value="HIZ25308.1"/>
    <property type="molecule type" value="Genomic_DNA"/>
</dbReference>
<keyword evidence="1" id="KW-0472">Membrane</keyword>
<dbReference type="Pfam" id="PF04892">
    <property type="entry name" value="VanZ"/>
    <property type="match status" value="1"/>
</dbReference>